<dbReference type="PANTHER" id="PTHR13847">
    <property type="entry name" value="SARCOSINE DEHYDROGENASE-RELATED"/>
    <property type="match status" value="1"/>
</dbReference>
<evidence type="ECO:0000256" key="9">
    <source>
        <dbReference type="ARBA" id="ARBA00023268"/>
    </source>
</evidence>
<dbReference type="EC" id="2.1.1.61" evidence="10"/>
<comment type="similarity">
    <text evidence="10">In the C-terminal section; belongs to the DAO family.</text>
</comment>
<keyword evidence="3 10" id="KW-0285">Flavoprotein</keyword>
<keyword evidence="14" id="KW-1185">Reference proteome</keyword>
<comment type="function">
    <text evidence="10">Catalyzes the last two steps in the biosynthesis of 5-methylaminomethyl-2-thiouridine (mnm(5)s(2)U) at the wobble position (U34) in tRNA. Catalyzes the FAD-dependent demodification of cmnm(5)s(2)U34 to nm(5)s(2)U34, followed by the transfer of a methyl group from S-adenosyl-L-methionine to nm(5)s(2)U34, to form mnm(5)s(2)U34.</text>
</comment>
<dbReference type="Gene3D" id="3.50.50.60">
    <property type="entry name" value="FAD/NAD(P)-binding domain"/>
    <property type="match status" value="1"/>
</dbReference>
<comment type="similarity">
    <text evidence="10">In the N-terminal section; belongs to the methyltransferase superfamily. tRNA (mnm(5)s(2)U34)-methyltransferase family.</text>
</comment>
<dbReference type="InterPro" id="IPR029063">
    <property type="entry name" value="SAM-dependent_MTases_sf"/>
</dbReference>
<evidence type="ECO:0000256" key="8">
    <source>
        <dbReference type="ARBA" id="ARBA00023002"/>
    </source>
</evidence>
<dbReference type="InterPro" id="IPR047785">
    <property type="entry name" value="tRNA_MNMC2"/>
</dbReference>
<gene>
    <name evidence="10 13" type="primary">mnmC</name>
    <name evidence="13" type="ORF">GCM10022394_08880</name>
</gene>
<comment type="caution">
    <text evidence="13">The sequence shown here is derived from an EMBL/GenBank/DDBJ whole genome shotgun (WGS) entry which is preliminary data.</text>
</comment>
<keyword evidence="8 10" id="KW-0560">Oxidoreductase</keyword>
<evidence type="ECO:0000313" key="14">
    <source>
        <dbReference type="Proteomes" id="UP001500795"/>
    </source>
</evidence>
<keyword evidence="9 10" id="KW-0511">Multifunctional enzyme</keyword>
<dbReference type="Gene3D" id="3.40.50.150">
    <property type="entry name" value="Vaccinia Virus protein VP39"/>
    <property type="match status" value="1"/>
</dbReference>
<evidence type="ECO:0000256" key="1">
    <source>
        <dbReference type="ARBA" id="ARBA00022490"/>
    </source>
</evidence>
<evidence type="ECO:0000256" key="7">
    <source>
        <dbReference type="ARBA" id="ARBA00022827"/>
    </source>
</evidence>
<dbReference type="EMBL" id="BAABCX010000001">
    <property type="protein sequence ID" value="GAA3531783.1"/>
    <property type="molecule type" value="Genomic_DNA"/>
</dbReference>
<keyword evidence="2 10" id="KW-0489">Methyltransferase</keyword>
<dbReference type="NCBIfam" id="NF033855">
    <property type="entry name" value="tRNA_MNMC2"/>
    <property type="match status" value="1"/>
</dbReference>
<keyword evidence="5 10" id="KW-0949">S-adenosyl-L-methionine</keyword>
<comment type="catalytic activity">
    <reaction evidence="10">
        <text>5-aminomethyl-2-thiouridine(34) in tRNA + S-adenosyl-L-methionine = 5-methylaminomethyl-2-thiouridine(34) in tRNA + S-adenosyl-L-homocysteine + H(+)</text>
        <dbReference type="Rhea" id="RHEA:19569"/>
        <dbReference type="Rhea" id="RHEA-COMP:10195"/>
        <dbReference type="Rhea" id="RHEA-COMP:10197"/>
        <dbReference type="ChEBI" id="CHEBI:15378"/>
        <dbReference type="ChEBI" id="CHEBI:57856"/>
        <dbReference type="ChEBI" id="CHEBI:59789"/>
        <dbReference type="ChEBI" id="CHEBI:74454"/>
        <dbReference type="ChEBI" id="CHEBI:74455"/>
        <dbReference type="EC" id="2.1.1.61"/>
    </reaction>
</comment>
<dbReference type="Pfam" id="PF05430">
    <property type="entry name" value="Methyltransf_30"/>
    <property type="match status" value="1"/>
</dbReference>
<keyword evidence="7 10" id="KW-0274">FAD</keyword>
<feature type="region of interest" description="FAD-dependent cmnm(5)s(2)U34 oxidoreductase" evidence="10">
    <location>
        <begin position="250"/>
        <end position="643"/>
    </location>
</feature>
<dbReference type="SUPFAM" id="SSF51905">
    <property type="entry name" value="FAD/NAD(P)-binding domain"/>
    <property type="match status" value="1"/>
</dbReference>
<keyword evidence="4 10" id="KW-0808">Transferase</keyword>
<evidence type="ECO:0000256" key="4">
    <source>
        <dbReference type="ARBA" id="ARBA00022679"/>
    </source>
</evidence>
<comment type="subcellular location">
    <subcellularLocation>
        <location evidence="10">Cytoplasm</location>
    </subcellularLocation>
</comment>
<evidence type="ECO:0000256" key="6">
    <source>
        <dbReference type="ARBA" id="ARBA00022694"/>
    </source>
</evidence>
<dbReference type="InterPro" id="IPR008471">
    <property type="entry name" value="MnmC-like_methylTransf"/>
</dbReference>
<evidence type="ECO:0000256" key="5">
    <source>
        <dbReference type="ARBA" id="ARBA00022691"/>
    </source>
</evidence>
<dbReference type="NCBIfam" id="NF002481">
    <property type="entry name" value="PRK01747.1-2"/>
    <property type="match status" value="1"/>
</dbReference>
<evidence type="ECO:0000256" key="3">
    <source>
        <dbReference type="ARBA" id="ARBA00022630"/>
    </source>
</evidence>
<dbReference type="InterPro" id="IPR006076">
    <property type="entry name" value="FAD-dep_OxRdtase"/>
</dbReference>
<comment type="cofactor">
    <cofactor evidence="10">
        <name>FAD</name>
        <dbReference type="ChEBI" id="CHEBI:57692"/>
    </cofactor>
</comment>
<name>A0ABP6VA38_9GAMM</name>
<sequence>MAEAFDDVYFSNDNGLAETRYVFLGQNGLPARFIDHDRAQFVVAETGFGTGLNFLATWQAFRHYRRHHANGNTKRLHFISVEKFPLTRTDLQKALAHWPELAELSQRLLAAYPLPISGCHRLWLDEDTSLDLWLGDVAELLPQMEAGLAGKVDAWYLDGFAPSKNPEMWTPALFSQLARLARPCSTLATFTSAGFVRRGLLAAGFEMAKVKGFGRKRDMLAGRRRVDQRLPYAGPWYWRRPGQGDSTLIVGAGIAGAALAHSLTRRGHRVTLVEQTEPANGASGNHQGAIYPLLNGDHDSLSRFYLQAFLYGRRALPRLAEQANFAHDWCGVVQLAHDAKSSAKIDKLLAGRFPNELVEELAADAVSRETGLEVELPGVRYPLGGWVCPAELTRAFIYAAEQTGLLDRHYHTRVTGFEVAGTGFVVDTTQGQYRAHNLVLASGHQLTQWPQTRELALYPVRGQVNHQPSQPPLEALKTVVCYDGYLTPAWRGRHCIGASYGRNQSSLDYRPQEERDNLNKLTATLPVLQGLSPEAGAGRVGIRAACRDHLPLVGAAANKAAQLTDYQGLHRTPEQLAPLADDVPGLYVLSGLGSRGLCSAPLLAEVLAAQLLDEPYPLAKDLLAALAPNRHWVRKLLKGKAVD</sequence>
<dbReference type="InterPro" id="IPR023032">
    <property type="entry name" value="tRNA_MAMT_biosynth_bifunc_MnmC"/>
</dbReference>
<dbReference type="InterPro" id="IPR017610">
    <property type="entry name" value="tRNA_S-uridine_synth_MnmC_C"/>
</dbReference>
<accession>A0ABP6VA38</accession>
<protein>
    <recommendedName>
        <fullName evidence="10">tRNA 5-methylaminomethyl-2-thiouridine biosynthesis bifunctional protein MnmC</fullName>
        <shortName evidence="10">tRNA mnm(5)s(2)U biosynthesis bifunctional protein</shortName>
    </recommendedName>
    <domain>
        <recommendedName>
            <fullName evidence="10">tRNA (mnm(5)s(2)U34)-methyltransferase</fullName>
            <ecNumber evidence="10">2.1.1.61</ecNumber>
        </recommendedName>
    </domain>
    <domain>
        <recommendedName>
            <fullName evidence="10">FAD-dependent cmnm(5)s(2)U34 oxidoreductase</fullName>
            <ecNumber evidence="10">1.5.-.-</ecNumber>
        </recommendedName>
    </domain>
</protein>
<organism evidence="13 14">
    <name type="scientific">Zobellella aerophila</name>
    <dbReference type="NCBI Taxonomy" id="870480"/>
    <lineage>
        <taxon>Bacteria</taxon>
        <taxon>Pseudomonadati</taxon>
        <taxon>Pseudomonadota</taxon>
        <taxon>Gammaproteobacteria</taxon>
        <taxon>Aeromonadales</taxon>
        <taxon>Aeromonadaceae</taxon>
        <taxon>Zobellella</taxon>
    </lineage>
</organism>
<dbReference type="HAMAP" id="MF_01102">
    <property type="entry name" value="MnmC"/>
    <property type="match status" value="1"/>
</dbReference>
<evidence type="ECO:0000259" key="11">
    <source>
        <dbReference type="Pfam" id="PF01266"/>
    </source>
</evidence>
<feature type="domain" description="FAD dependent oxidoreductase" evidence="11">
    <location>
        <begin position="248"/>
        <end position="609"/>
    </location>
</feature>
<evidence type="ECO:0000313" key="13">
    <source>
        <dbReference type="EMBL" id="GAA3531783.1"/>
    </source>
</evidence>
<dbReference type="Proteomes" id="UP001500795">
    <property type="component" value="Unassembled WGS sequence"/>
</dbReference>
<dbReference type="SUPFAM" id="SSF54373">
    <property type="entry name" value="FAD-linked reductases, C-terminal domain"/>
    <property type="match status" value="1"/>
</dbReference>
<reference evidence="14" key="1">
    <citation type="journal article" date="2019" name="Int. J. Syst. Evol. Microbiol.">
        <title>The Global Catalogue of Microorganisms (GCM) 10K type strain sequencing project: providing services to taxonomists for standard genome sequencing and annotation.</title>
        <authorList>
            <consortium name="The Broad Institute Genomics Platform"/>
            <consortium name="The Broad Institute Genome Sequencing Center for Infectious Disease"/>
            <person name="Wu L."/>
            <person name="Ma J."/>
        </authorList>
    </citation>
    <scope>NUCLEOTIDE SEQUENCE [LARGE SCALE GENOMIC DNA]</scope>
    <source>
        <strain evidence="14">JCM 17110</strain>
    </source>
</reference>
<keyword evidence="6 10" id="KW-0819">tRNA processing</keyword>
<dbReference type="Gene3D" id="3.30.9.10">
    <property type="entry name" value="D-Amino Acid Oxidase, subunit A, domain 2"/>
    <property type="match status" value="1"/>
</dbReference>
<feature type="region of interest" description="tRNA (mnm(5)s(2)U34)-methyltransferase" evidence="10">
    <location>
        <begin position="1"/>
        <end position="225"/>
    </location>
</feature>
<feature type="domain" description="MnmC-like methyltransferase" evidence="12">
    <location>
        <begin position="99"/>
        <end position="223"/>
    </location>
</feature>
<dbReference type="PANTHER" id="PTHR13847:SF283">
    <property type="entry name" value="TRNA 5-METHYLAMINOMETHYL-2-THIOURIDINE BIOSYNTHESIS BIFUNCTIONAL PROTEIN MNMC"/>
    <property type="match status" value="1"/>
</dbReference>
<evidence type="ECO:0000256" key="10">
    <source>
        <dbReference type="HAMAP-Rule" id="MF_01102"/>
    </source>
</evidence>
<dbReference type="EC" id="1.5.-.-" evidence="10"/>
<evidence type="ECO:0000256" key="2">
    <source>
        <dbReference type="ARBA" id="ARBA00022603"/>
    </source>
</evidence>
<proteinExistence type="inferred from homology"/>
<dbReference type="Pfam" id="PF01266">
    <property type="entry name" value="DAO"/>
    <property type="match status" value="1"/>
</dbReference>
<evidence type="ECO:0000259" key="12">
    <source>
        <dbReference type="Pfam" id="PF05430"/>
    </source>
</evidence>
<keyword evidence="1 10" id="KW-0963">Cytoplasm</keyword>
<dbReference type="InterPro" id="IPR036188">
    <property type="entry name" value="FAD/NAD-bd_sf"/>
</dbReference>
<dbReference type="NCBIfam" id="TIGR03197">
    <property type="entry name" value="MnmC_Cterm"/>
    <property type="match status" value="1"/>
</dbReference>